<dbReference type="RefSeq" id="WP_184086615.1">
    <property type="nucleotide sequence ID" value="NZ_JACIJF010000004.1"/>
</dbReference>
<evidence type="ECO:0000313" key="2">
    <source>
        <dbReference type="Proteomes" id="UP000527143"/>
    </source>
</evidence>
<evidence type="ECO:0000313" key="1">
    <source>
        <dbReference type="EMBL" id="MBB5710577.1"/>
    </source>
</evidence>
<dbReference type="InterPro" id="IPR025324">
    <property type="entry name" value="DUF4230"/>
</dbReference>
<protein>
    <recommendedName>
        <fullName evidence="3">DUF4230 domain-containing protein</fullName>
    </recommendedName>
</protein>
<evidence type="ECO:0008006" key="3">
    <source>
        <dbReference type="Google" id="ProtNLM"/>
    </source>
</evidence>
<gene>
    <name evidence="1" type="ORF">FHT02_001808</name>
</gene>
<comment type="caution">
    <text evidence="1">The sequence shown here is derived from an EMBL/GenBank/DDBJ whole genome shotgun (WGS) entry which is preliminary data.</text>
</comment>
<reference evidence="1 2" key="1">
    <citation type="submission" date="2020-08" db="EMBL/GenBank/DDBJ databases">
        <title>Genomic Encyclopedia of Type Strains, Phase IV (KMG-IV): sequencing the most valuable type-strain genomes for metagenomic binning, comparative biology and taxonomic classification.</title>
        <authorList>
            <person name="Goeker M."/>
        </authorList>
    </citation>
    <scope>NUCLEOTIDE SEQUENCE [LARGE SCALE GENOMIC DNA]</scope>
    <source>
        <strain evidence="1 2">DSM 26736</strain>
    </source>
</reference>
<organism evidence="1 2">
    <name type="scientific">Sphingomonas xinjiangensis</name>
    <dbReference type="NCBI Taxonomy" id="643568"/>
    <lineage>
        <taxon>Bacteria</taxon>
        <taxon>Pseudomonadati</taxon>
        <taxon>Pseudomonadota</taxon>
        <taxon>Alphaproteobacteria</taxon>
        <taxon>Sphingomonadales</taxon>
        <taxon>Sphingomonadaceae</taxon>
        <taxon>Sphingomonas</taxon>
    </lineage>
</organism>
<sequence length="224" mass="24942">MKFVALLLALLLTVGAGFWFLGQSVKQQFTGPDPVTIAQASLQGLREQNRLSTFAARYVAVVTSKQSRLGMSAQKTLIMPGMVRYEVDMAKLQQKNVSWDANAKRLTVTLPPVEIVGPEIDLNAMREYDEGGLLMRFTDVEDRLDAANRKAGQAELVRQAREATPMKLAKDATRRAVERSFAMPLKAAGLNATVQVYFPDERPGGSREIWDASRSAREVIENRW</sequence>
<dbReference type="AlphaFoldDB" id="A0A840YB62"/>
<dbReference type="Pfam" id="PF14014">
    <property type="entry name" value="DUF4230"/>
    <property type="match status" value="1"/>
</dbReference>
<keyword evidence="2" id="KW-1185">Reference proteome</keyword>
<dbReference type="Proteomes" id="UP000527143">
    <property type="component" value="Unassembled WGS sequence"/>
</dbReference>
<dbReference type="EMBL" id="JACIJF010000004">
    <property type="protein sequence ID" value="MBB5710577.1"/>
    <property type="molecule type" value="Genomic_DNA"/>
</dbReference>
<name>A0A840YB62_9SPHN</name>
<proteinExistence type="predicted"/>
<accession>A0A840YB62</accession>